<dbReference type="Proteomes" id="UP000593591">
    <property type="component" value="Chromosome"/>
</dbReference>
<dbReference type="AlphaFoldDB" id="A0A7M1XHP6"/>
<proteinExistence type="predicted"/>
<gene>
    <name evidence="1" type="ORF">DYE49_00065</name>
</gene>
<dbReference type="EMBL" id="CP031517">
    <property type="protein sequence ID" value="QOS38934.1"/>
    <property type="molecule type" value="Genomic_DNA"/>
</dbReference>
<name>A0A7M1XHP6_9SPIR</name>
<accession>A0A7M1XHP6</accession>
<evidence type="ECO:0000313" key="2">
    <source>
        <dbReference type="Proteomes" id="UP000593591"/>
    </source>
</evidence>
<protein>
    <submittedName>
        <fullName evidence="1">Uncharacterized protein</fullName>
    </submittedName>
</protein>
<organism evidence="1 2">
    <name type="scientific">Treponema rectale</name>
    <dbReference type="NCBI Taxonomy" id="744512"/>
    <lineage>
        <taxon>Bacteria</taxon>
        <taxon>Pseudomonadati</taxon>
        <taxon>Spirochaetota</taxon>
        <taxon>Spirochaetia</taxon>
        <taxon>Spirochaetales</taxon>
        <taxon>Treponemataceae</taxon>
        <taxon>Treponema</taxon>
    </lineage>
</organism>
<evidence type="ECO:0000313" key="1">
    <source>
        <dbReference type="EMBL" id="QOS38934.1"/>
    </source>
</evidence>
<sequence length="443" mass="50639">MKRSKLLIGCYLLSIIMATVSIGVSVAWYASAAQLRIETLEIGVHADKSLMITDKSPEDYPSMDAFIESFEKHEFDNADHPPLFGKSEVDVNVFEPVTSMYSYAEDWHTEKTWLEERKTTPEFLGAYQDFGTRIPHRPGVIKSSYYSQTLYLLSKSNSYVSFDPYQSFFNGNPVALREIYDDMPSHDKDEYTAYNEKVLQKQKEEHDRLHQLNKEAVKNNKHLTDEEEIETWASKMDNLYKALRVSLLVPDEDENGKDEYRYTILDPFMEKDSQGNDIETTFAGRLNTSTDEFFDTYDAGMDKDNDHYYKETFYGDIDEQTRDNAIYSASPTDKTTTISGTISKYDKSSFNAYTDSNTYALDVQSSLKEDSQGNALVRAAKEHAVAMKNQGGRDADLLIPVYANTPRKIVLSIYLEGWDLDCIDSTMGAYFTSTLSFTIAREM</sequence>
<dbReference type="KEGG" id="trc:DYE49_00065"/>
<reference evidence="1 2" key="1">
    <citation type="submission" date="2018-08" db="EMBL/GenBank/DDBJ databases">
        <title>The first complete genome of Treponema rectale (CHPAT), a commensal spirochete of the bovine rectum.</title>
        <authorList>
            <person name="Staton G.J."/>
            <person name="Clegg S.R."/>
            <person name="Carter S.D."/>
            <person name="Radford A.D."/>
            <person name="Darby A."/>
            <person name="Hall N."/>
            <person name="Birtles R.J."/>
            <person name="Evans N.J."/>
        </authorList>
    </citation>
    <scope>NUCLEOTIDE SEQUENCE [LARGE SCALE GENOMIC DNA]</scope>
    <source>
        <strain evidence="1 2">CHPA</strain>
    </source>
</reference>